<accession>A0A8H4QXY7</accession>
<keyword evidence="6" id="KW-1185">Reference proteome</keyword>
<sequence length="1226" mass="137104">MAAAPAPWIEIARLKNEEQSQRIPSEWKINTATFNFQTHDDLTQKAIWDKISILSSRDREITDENDAVDIVEKIKAGEYSVTEVTEAFCKRAAVAHQLTNCLTEIFFEKAIQRARSLDEERKANPEKELPPLFGLPISLKDSYHVPGVDATIGITSFAFDPSTSYSPLAEILVSLGAVLYCKTNVPQALMTADSENNLFGRTTNPRNRYLTAGGSTGGEGALVALRGSVLGMATDIAGSIRIPALCNGVYGFKPSSCVIPFSGQRMPYAPGWEGVGIVANAGPIATSARACSFVMWSIMKATPSNLDPSCLRIPWVDSSVLSRVEPSKLRIGVVVDDGLFTPTPPVRRGMDECSAKLSRAGATLIPIELPLMVEALTLIREMLTVNGSDYLMGIINSTGEPLIPSVGKLGLLAGSPKTMGEYFTLNEKRHEMCKIYSKLWSEHQLDAIIMPPAPHTAVPEDQWATASYTAIWNLLDYPSFVLPIGKVEKDDIADQNKGQLYNKSDREVYKLYTGPQDYLNAPIALQVEMITCASASRGPAVSKFIRDPERKINPRHLSLLRKLTFSLPFLSFHKKPLSSNASFYMFFAVVLRNALLILVPLSFFLTTYLYFYPVFHLCAFPAPEHDASAAYSNTFHQHSPFATHDPKRVAPFRLLALGDPQLEGEPPYQDPDASSFPNLEKFWKDALLLDGTKHNPLQRLRHSLHDLIDFYLDDIPEFFETYRKRLDHVGNDYYLGLIYRSMHWWTDPTHVTVLGDLVGSQWIDDKEFESRGWRYWNRVFNGGVRVDDELTSTPVHDFQNHKIIGEDAAAWKKRIINVAGNHDVGYAGDLSPERMERFVRVFGKANYELRFQMPVNRTTTAEGDKDGGEENHPIPELRIVVLNDMNLDTPAGSKEMQDETYGFLNEVITTSLDVERPAHFTLVLTHIPIYKDAGICVDGPFFDFFDGDFENGVKEQNHLSRDASKGFLEGIFGMHGNDNVPGHGFGRNGLILTGHDHEGCDIYHYINQTAPPEREWQAMRWQDASSSRINEQPGIPGLREITVRSMMGGYAGNAGLLSLWFDEESWDWKFEFANCGLGTQHIWWLVHIVDLITLGVALVYGVLVAAQKMIPVEDPTFALKLMGNGKIQELKMNGDMIKANGDEHLEMNEKLDGPEAVPKTSRSYVMSSDELLTQQDNGQTFTESYLNAVKSTTEKVALILWLKAYLEIAYLISCHVTNRLICTTWA</sequence>
<gene>
    <name evidence="5" type="ORF">G7Y89_g14950</name>
</gene>
<dbReference type="AlphaFoldDB" id="A0A8H4QXY7"/>
<dbReference type="SUPFAM" id="SSF56300">
    <property type="entry name" value="Metallo-dependent phosphatases"/>
    <property type="match status" value="1"/>
</dbReference>
<reference evidence="5 6" key="1">
    <citation type="submission" date="2020-03" db="EMBL/GenBank/DDBJ databases">
        <title>Draft Genome Sequence of Cudoniella acicularis.</title>
        <authorList>
            <person name="Buettner E."/>
            <person name="Kellner H."/>
        </authorList>
    </citation>
    <scope>NUCLEOTIDE SEQUENCE [LARGE SCALE GENOMIC DNA]</scope>
    <source>
        <strain evidence="5 6">DSM 108380</strain>
    </source>
</reference>
<dbReference type="Pfam" id="PF01425">
    <property type="entry name" value="Amidase"/>
    <property type="match status" value="1"/>
</dbReference>
<protein>
    <recommendedName>
        <fullName evidence="4">Amidase domain-containing protein</fullName>
    </recommendedName>
</protein>
<keyword evidence="2" id="KW-0378">Hydrolase</keyword>
<evidence type="ECO:0000259" key="4">
    <source>
        <dbReference type="Pfam" id="PF01425"/>
    </source>
</evidence>
<evidence type="ECO:0000313" key="6">
    <source>
        <dbReference type="Proteomes" id="UP000566819"/>
    </source>
</evidence>
<dbReference type="Gene3D" id="3.60.21.10">
    <property type="match status" value="1"/>
</dbReference>
<comment type="similarity">
    <text evidence="1">Belongs to the amidase family.</text>
</comment>
<proteinExistence type="inferred from homology"/>
<dbReference type="InterPro" id="IPR036928">
    <property type="entry name" value="AS_sf"/>
</dbReference>
<keyword evidence="3" id="KW-0812">Transmembrane</keyword>
<keyword evidence="3" id="KW-1133">Transmembrane helix</keyword>
<dbReference type="SUPFAM" id="SSF75304">
    <property type="entry name" value="Amidase signature (AS) enzymes"/>
    <property type="match status" value="1"/>
</dbReference>
<dbReference type="PANTHER" id="PTHR46072:SF3">
    <property type="entry name" value="AMIDASE"/>
    <property type="match status" value="1"/>
</dbReference>
<dbReference type="GO" id="GO:0016787">
    <property type="term" value="F:hydrolase activity"/>
    <property type="evidence" value="ECO:0007669"/>
    <property type="project" value="UniProtKB-KW"/>
</dbReference>
<feature type="transmembrane region" description="Helical" evidence="3">
    <location>
        <begin position="1081"/>
        <end position="1103"/>
    </location>
</feature>
<name>A0A8H4QXY7_9HELO</name>
<organism evidence="5 6">
    <name type="scientific">Cudoniella acicularis</name>
    <dbReference type="NCBI Taxonomy" id="354080"/>
    <lineage>
        <taxon>Eukaryota</taxon>
        <taxon>Fungi</taxon>
        <taxon>Dikarya</taxon>
        <taxon>Ascomycota</taxon>
        <taxon>Pezizomycotina</taxon>
        <taxon>Leotiomycetes</taxon>
        <taxon>Helotiales</taxon>
        <taxon>Tricladiaceae</taxon>
        <taxon>Cudoniella</taxon>
    </lineage>
</organism>
<evidence type="ECO:0000256" key="3">
    <source>
        <dbReference type="SAM" id="Phobius"/>
    </source>
</evidence>
<dbReference type="PANTHER" id="PTHR46072">
    <property type="entry name" value="AMIDASE-RELATED-RELATED"/>
    <property type="match status" value="1"/>
</dbReference>
<evidence type="ECO:0000256" key="2">
    <source>
        <dbReference type="ARBA" id="ARBA00022801"/>
    </source>
</evidence>
<dbReference type="OrthoDB" id="9984693at2759"/>
<dbReference type="Proteomes" id="UP000566819">
    <property type="component" value="Unassembled WGS sequence"/>
</dbReference>
<evidence type="ECO:0000256" key="1">
    <source>
        <dbReference type="ARBA" id="ARBA00009199"/>
    </source>
</evidence>
<feature type="domain" description="Amidase" evidence="4">
    <location>
        <begin position="83"/>
        <end position="527"/>
    </location>
</feature>
<dbReference type="InterPro" id="IPR029052">
    <property type="entry name" value="Metallo-depent_PP-like"/>
</dbReference>
<comment type="caution">
    <text evidence="5">The sequence shown here is derived from an EMBL/GenBank/DDBJ whole genome shotgun (WGS) entry which is preliminary data.</text>
</comment>
<dbReference type="EMBL" id="JAAMPI010002127">
    <property type="protein sequence ID" value="KAF4618352.1"/>
    <property type="molecule type" value="Genomic_DNA"/>
</dbReference>
<dbReference type="InterPro" id="IPR023631">
    <property type="entry name" value="Amidase_dom"/>
</dbReference>
<keyword evidence="3" id="KW-0472">Membrane</keyword>
<evidence type="ECO:0000313" key="5">
    <source>
        <dbReference type="EMBL" id="KAF4618352.1"/>
    </source>
</evidence>
<dbReference type="Gene3D" id="3.90.1300.10">
    <property type="entry name" value="Amidase signature (AS) domain"/>
    <property type="match status" value="1"/>
</dbReference>